<dbReference type="GO" id="GO:0005737">
    <property type="term" value="C:cytoplasm"/>
    <property type="evidence" value="ECO:0007669"/>
    <property type="project" value="TreeGrafter"/>
</dbReference>
<accession>E7C2S6</accession>
<evidence type="ECO:0000256" key="2">
    <source>
        <dbReference type="ARBA" id="ARBA00022630"/>
    </source>
</evidence>
<name>E7C2S6_9ACTN</name>
<evidence type="ECO:0000256" key="1">
    <source>
        <dbReference type="ARBA" id="ARBA00001974"/>
    </source>
</evidence>
<dbReference type="InterPro" id="IPR016156">
    <property type="entry name" value="FAD/NAD-linked_Rdtase_dimer_sf"/>
</dbReference>
<dbReference type="InterPro" id="IPR050446">
    <property type="entry name" value="FAD-oxidoreductase/Apoptosis"/>
</dbReference>
<evidence type="ECO:0000256" key="3">
    <source>
        <dbReference type="ARBA" id="ARBA00022827"/>
    </source>
</evidence>
<dbReference type="Pfam" id="PF14759">
    <property type="entry name" value="Reductase_C"/>
    <property type="match status" value="1"/>
</dbReference>
<dbReference type="PANTHER" id="PTHR43557">
    <property type="entry name" value="APOPTOSIS-INDUCING FACTOR 1"/>
    <property type="match status" value="1"/>
</dbReference>
<proteinExistence type="predicted"/>
<dbReference type="SUPFAM" id="SSF55424">
    <property type="entry name" value="FAD/NAD-linked reductases, dimerisation (C-terminal) domain"/>
    <property type="match status" value="1"/>
</dbReference>
<evidence type="ECO:0000259" key="6">
    <source>
        <dbReference type="Pfam" id="PF14759"/>
    </source>
</evidence>
<dbReference type="InterPro" id="IPR023753">
    <property type="entry name" value="FAD/NAD-binding_dom"/>
</dbReference>
<dbReference type="GO" id="GO:0016651">
    <property type="term" value="F:oxidoreductase activity, acting on NAD(P)H"/>
    <property type="evidence" value="ECO:0007669"/>
    <property type="project" value="TreeGrafter"/>
</dbReference>
<feature type="domain" description="FAD/NAD(P)-binding" evidence="5">
    <location>
        <begin position="6"/>
        <end position="112"/>
    </location>
</feature>
<dbReference type="Gene3D" id="3.50.50.60">
    <property type="entry name" value="FAD/NAD(P)-binding domain"/>
    <property type="match status" value="2"/>
</dbReference>
<dbReference type="InterPro" id="IPR028202">
    <property type="entry name" value="Reductase_C"/>
</dbReference>
<keyword evidence="2" id="KW-0285">Flavoprotein</keyword>
<evidence type="ECO:0000259" key="5">
    <source>
        <dbReference type="Pfam" id="PF07992"/>
    </source>
</evidence>
<feature type="domain" description="Reductase C-terminal" evidence="6">
    <location>
        <begin position="135"/>
        <end position="206"/>
    </location>
</feature>
<protein>
    <submittedName>
        <fullName evidence="7">Uncharacterized NAD(FAD)-dependent dehydrogenases</fullName>
    </submittedName>
</protein>
<dbReference type="PRINTS" id="PR00368">
    <property type="entry name" value="FADPNR"/>
</dbReference>
<organism evidence="7">
    <name type="scientific">uncultured actinobacterium HF0130_15N16</name>
    <dbReference type="NCBI Taxonomy" id="723601"/>
    <lineage>
        <taxon>Bacteria</taxon>
        <taxon>Bacillati</taxon>
        <taxon>Actinomycetota</taxon>
        <taxon>Actinomycetes</taxon>
        <taxon>marine Actinobacteria clade</taxon>
        <taxon>environmental samples</taxon>
    </lineage>
</organism>
<reference evidence="7" key="1">
    <citation type="submission" date="2010-01" db="EMBL/GenBank/DDBJ databases">
        <title>Genome fragments of uncultured bacteria from the North Pacific subtropical Gyre.</title>
        <authorList>
            <person name="Pham V.D."/>
            <person name="Delong E.F."/>
        </authorList>
    </citation>
    <scope>NUCLEOTIDE SEQUENCE</scope>
</reference>
<dbReference type="EMBL" id="GU567964">
    <property type="protein sequence ID" value="ADI21750.1"/>
    <property type="molecule type" value="Genomic_DNA"/>
</dbReference>
<dbReference type="Pfam" id="PF07992">
    <property type="entry name" value="Pyr_redox_2"/>
    <property type="match status" value="1"/>
</dbReference>
<dbReference type="SUPFAM" id="SSF51905">
    <property type="entry name" value="FAD/NAD(P)-binding domain"/>
    <property type="match status" value="1"/>
</dbReference>
<dbReference type="Gene3D" id="3.30.390.30">
    <property type="match status" value="1"/>
</dbReference>
<sequence>MACGSLHQRHGVELLLSKQVASIHGSGAVEEIELSDGTQIPASMLVVGIGASPNTDWLSDSGLAIDNGVLCDETLNVGVPGIYAAGDVACAPNRWSSLPPARTEHWSTATEHAALAAKNLLAPSESTPYHSVPFVWSDQYEDRIQIAGDTSGSTHVTELIGSFEEDAFVVGYQSGASILGIASLNSMREFAKFRRLLMTGGSWSDALDLAKELRS</sequence>
<dbReference type="AlphaFoldDB" id="E7C2S6"/>
<keyword evidence="3" id="KW-0274">FAD</keyword>
<evidence type="ECO:0000313" key="7">
    <source>
        <dbReference type="EMBL" id="ADI21750.1"/>
    </source>
</evidence>
<dbReference type="InterPro" id="IPR036188">
    <property type="entry name" value="FAD/NAD-bd_sf"/>
</dbReference>
<comment type="cofactor">
    <cofactor evidence="1">
        <name>FAD</name>
        <dbReference type="ChEBI" id="CHEBI:57692"/>
    </cofactor>
</comment>
<dbReference type="PANTHER" id="PTHR43557:SF2">
    <property type="entry name" value="RIESKE DOMAIN-CONTAINING PROTEIN-RELATED"/>
    <property type="match status" value="1"/>
</dbReference>
<evidence type="ECO:0000256" key="4">
    <source>
        <dbReference type="ARBA" id="ARBA00023002"/>
    </source>
</evidence>
<keyword evidence="4" id="KW-0560">Oxidoreductase</keyword>